<dbReference type="Pfam" id="PF01284">
    <property type="entry name" value="MARVEL"/>
    <property type="match status" value="1"/>
</dbReference>
<keyword evidence="8" id="KW-1185">Reference proteome</keyword>
<comment type="caution">
    <text evidence="7">The sequence shown here is derived from an EMBL/GenBank/DDBJ whole genome shotgun (WGS) entry which is preliminary data.</text>
</comment>
<keyword evidence="4 5" id="KW-0472">Membrane</keyword>
<name>A0AAN6V137_9PEZI</name>
<feature type="transmembrane region" description="Helical" evidence="5">
    <location>
        <begin position="112"/>
        <end position="132"/>
    </location>
</feature>
<gene>
    <name evidence="7" type="ORF">C8A04DRAFT_29437</name>
</gene>
<keyword evidence="2 5" id="KW-0812">Transmembrane</keyword>
<reference evidence="7" key="2">
    <citation type="submission" date="2023-05" db="EMBL/GenBank/DDBJ databases">
        <authorList>
            <consortium name="Lawrence Berkeley National Laboratory"/>
            <person name="Steindorff A."/>
            <person name="Hensen N."/>
            <person name="Bonometti L."/>
            <person name="Westerberg I."/>
            <person name="Brannstrom I.O."/>
            <person name="Guillou S."/>
            <person name="Cros-Aarteil S."/>
            <person name="Calhoun S."/>
            <person name="Haridas S."/>
            <person name="Kuo A."/>
            <person name="Mondo S."/>
            <person name="Pangilinan J."/>
            <person name="Riley R."/>
            <person name="Labutti K."/>
            <person name="Andreopoulos B."/>
            <person name="Lipzen A."/>
            <person name="Chen C."/>
            <person name="Yanf M."/>
            <person name="Daum C."/>
            <person name="Ng V."/>
            <person name="Clum A."/>
            <person name="Ohm R."/>
            <person name="Martin F."/>
            <person name="Silar P."/>
            <person name="Natvig D."/>
            <person name="Lalanne C."/>
            <person name="Gautier V."/>
            <person name="Ament-Velasquez S.L."/>
            <person name="Kruys A."/>
            <person name="Hutchinson M.I."/>
            <person name="Powell A.J."/>
            <person name="Barry K."/>
            <person name="Miller A.N."/>
            <person name="Grigoriev I.V."/>
            <person name="Debuchy R."/>
            <person name="Gladieux P."/>
            <person name="Thoren M.H."/>
            <person name="Johannesson H."/>
        </authorList>
    </citation>
    <scope>NUCLEOTIDE SEQUENCE</scope>
    <source>
        <strain evidence="7">CBS 141.50</strain>
    </source>
</reference>
<dbReference type="AlphaFoldDB" id="A0AAN6V137"/>
<dbReference type="GO" id="GO:0016020">
    <property type="term" value="C:membrane"/>
    <property type="evidence" value="ECO:0007669"/>
    <property type="project" value="UniProtKB-SubCell"/>
</dbReference>
<dbReference type="RefSeq" id="XP_062636229.1">
    <property type="nucleotide sequence ID" value="XM_062781009.1"/>
</dbReference>
<sequence>MERFVPIVHAVAAVFTVIELGLTAYLVSPFWGTPSTLAFMVFNSVWSLLLLAYLFLTPLYYARFFHGLVALVLEWITVIFWFAGSIALAAWWGSPRCDGNTYCGSTEAAIAFGFFIWALFAFLVFIDTLAFLRGRGHHTNTAAQPKPFPGV</sequence>
<dbReference type="EMBL" id="MU853592">
    <property type="protein sequence ID" value="KAK4142858.1"/>
    <property type="molecule type" value="Genomic_DNA"/>
</dbReference>
<proteinExistence type="predicted"/>
<feature type="domain" description="MARVEL" evidence="6">
    <location>
        <begin position="8"/>
        <end position="125"/>
    </location>
</feature>
<feature type="transmembrane region" description="Helical" evidence="5">
    <location>
        <begin position="7"/>
        <end position="31"/>
    </location>
</feature>
<evidence type="ECO:0000313" key="7">
    <source>
        <dbReference type="EMBL" id="KAK4142858.1"/>
    </source>
</evidence>
<reference evidence="7" key="1">
    <citation type="journal article" date="2023" name="Mol. Phylogenet. Evol.">
        <title>Genome-scale phylogeny and comparative genomics of the fungal order Sordariales.</title>
        <authorList>
            <person name="Hensen N."/>
            <person name="Bonometti L."/>
            <person name="Westerberg I."/>
            <person name="Brannstrom I.O."/>
            <person name="Guillou S."/>
            <person name="Cros-Aarteil S."/>
            <person name="Calhoun S."/>
            <person name="Haridas S."/>
            <person name="Kuo A."/>
            <person name="Mondo S."/>
            <person name="Pangilinan J."/>
            <person name="Riley R."/>
            <person name="LaButti K."/>
            <person name="Andreopoulos B."/>
            <person name="Lipzen A."/>
            <person name="Chen C."/>
            <person name="Yan M."/>
            <person name="Daum C."/>
            <person name="Ng V."/>
            <person name="Clum A."/>
            <person name="Steindorff A."/>
            <person name="Ohm R.A."/>
            <person name="Martin F."/>
            <person name="Silar P."/>
            <person name="Natvig D.O."/>
            <person name="Lalanne C."/>
            <person name="Gautier V."/>
            <person name="Ament-Velasquez S.L."/>
            <person name="Kruys A."/>
            <person name="Hutchinson M.I."/>
            <person name="Powell A.J."/>
            <person name="Barry K."/>
            <person name="Miller A.N."/>
            <person name="Grigoriev I.V."/>
            <person name="Debuchy R."/>
            <person name="Gladieux P."/>
            <person name="Hiltunen Thoren M."/>
            <person name="Johannesson H."/>
        </authorList>
    </citation>
    <scope>NUCLEOTIDE SEQUENCE</scope>
    <source>
        <strain evidence="7">CBS 141.50</strain>
    </source>
</reference>
<dbReference type="GeneID" id="87817622"/>
<organism evidence="7 8">
    <name type="scientific">Dichotomopilus funicola</name>
    <dbReference type="NCBI Taxonomy" id="1934379"/>
    <lineage>
        <taxon>Eukaryota</taxon>
        <taxon>Fungi</taxon>
        <taxon>Dikarya</taxon>
        <taxon>Ascomycota</taxon>
        <taxon>Pezizomycotina</taxon>
        <taxon>Sordariomycetes</taxon>
        <taxon>Sordariomycetidae</taxon>
        <taxon>Sordariales</taxon>
        <taxon>Chaetomiaceae</taxon>
        <taxon>Dichotomopilus</taxon>
    </lineage>
</organism>
<dbReference type="InterPro" id="IPR008253">
    <property type="entry name" value="Marvel"/>
</dbReference>
<protein>
    <submittedName>
        <fullName evidence="7">Membrane-associating domain-containing protein</fullName>
    </submittedName>
</protein>
<keyword evidence="3 5" id="KW-1133">Transmembrane helix</keyword>
<comment type="subcellular location">
    <subcellularLocation>
        <location evidence="1">Membrane</location>
        <topology evidence="1">Multi-pass membrane protein</topology>
    </subcellularLocation>
</comment>
<dbReference type="PANTHER" id="PTHR37451:SF1">
    <property type="entry name" value="MARVEL DOMAIN-CONTAINING PROTEIN"/>
    <property type="match status" value="1"/>
</dbReference>
<accession>A0AAN6V137</accession>
<evidence type="ECO:0000256" key="5">
    <source>
        <dbReference type="SAM" id="Phobius"/>
    </source>
</evidence>
<dbReference type="PANTHER" id="PTHR37451">
    <property type="entry name" value="MARVEL DOMAIN"/>
    <property type="match status" value="1"/>
</dbReference>
<evidence type="ECO:0000256" key="2">
    <source>
        <dbReference type="ARBA" id="ARBA00022692"/>
    </source>
</evidence>
<evidence type="ECO:0000259" key="6">
    <source>
        <dbReference type="Pfam" id="PF01284"/>
    </source>
</evidence>
<evidence type="ECO:0000256" key="3">
    <source>
        <dbReference type="ARBA" id="ARBA00022989"/>
    </source>
</evidence>
<evidence type="ECO:0000256" key="4">
    <source>
        <dbReference type="ARBA" id="ARBA00023136"/>
    </source>
</evidence>
<evidence type="ECO:0000313" key="8">
    <source>
        <dbReference type="Proteomes" id="UP001302676"/>
    </source>
</evidence>
<feature type="transmembrane region" description="Helical" evidence="5">
    <location>
        <begin position="37"/>
        <end position="56"/>
    </location>
</feature>
<feature type="transmembrane region" description="Helical" evidence="5">
    <location>
        <begin position="68"/>
        <end position="92"/>
    </location>
</feature>
<evidence type="ECO:0000256" key="1">
    <source>
        <dbReference type="ARBA" id="ARBA00004141"/>
    </source>
</evidence>
<dbReference type="Proteomes" id="UP001302676">
    <property type="component" value="Unassembled WGS sequence"/>
</dbReference>